<dbReference type="Pfam" id="PF07530">
    <property type="entry name" value="PRE_C2HC"/>
    <property type="match status" value="1"/>
</dbReference>
<sequence length="177" mass="20472">QTNVESHIKSSPPNFLKGVQDYPGLCTSLIEILGVENYICKSSTDRLKIQISTPEAYRTLIHFLKDQNAEYHAYQLQQDKPTRVVIRNLHPSTNTRLIKSELELREFKVRNVTNVLHKVHKIPLPLFFVDLEPSPQSNAIYKLISTLHTKIKVEEPYKPKIISQCLNCQEYGHTKSY</sequence>
<proteinExistence type="predicted"/>
<feature type="domain" description="Pre-C2HC" evidence="1">
    <location>
        <begin position="95"/>
        <end position="163"/>
    </location>
</feature>
<dbReference type="AlphaFoldDB" id="A0A5E4MCK7"/>
<feature type="non-terminal residue" evidence="2">
    <location>
        <position position="177"/>
    </location>
</feature>
<dbReference type="InterPro" id="IPR006579">
    <property type="entry name" value="Pre_C2HC_dom"/>
</dbReference>
<evidence type="ECO:0000313" key="3">
    <source>
        <dbReference type="Proteomes" id="UP000325440"/>
    </source>
</evidence>
<evidence type="ECO:0000313" key="2">
    <source>
        <dbReference type="EMBL" id="VVC27622.1"/>
    </source>
</evidence>
<keyword evidence="3" id="KW-1185">Reference proteome</keyword>
<reference evidence="2 3" key="1">
    <citation type="submission" date="2019-08" db="EMBL/GenBank/DDBJ databases">
        <authorList>
            <person name="Alioto T."/>
            <person name="Alioto T."/>
            <person name="Gomez Garrido J."/>
        </authorList>
    </citation>
    <scope>NUCLEOTIDE SEQUENCE [LARGE SCALE GENOMIC DNA]</scope>
</reference>
<dbReference type="EMBL" id="CABPRJ010000398">
    <property type="protein sequence ID" value="VVC27622.1"/>
    <property type="molecule type" value="Genomic_DNA"/>
</dbReference>
<dbReference type="SMART" id="SM00596">
    <property type="entry name" value="PRE_C2HC"/>
    <property type="match status" value="1"/>
</dbReference>
<accession>A0A5E4MCK7</accession>
<name>A0A5E4MCK7_9HEMI</name>
<protein>
    <submittedName>
        <fullName evidence="2">Pre-C2HC domain</fullName>
    </submittedName>
</protein>
<gene>
    <name evidence="2" type="ORF">CINCED_3A022602</name>
</gene>
<dbReference type="Proteomes" id="UP000325440">
    <property type="component" value="Unassembled WGS sequence"/>
</dbReference>
<organism evidence="2 3">
    <name type="scientific">Cinara cedri</name>
    <dbReference type="NCBI Taxonomy" id="506608"/>
    <lineage>
        <taxon>Eukaryota</taxon>
        <taxon>Metazoa</taxon>
        <taxon>Ecdysozoa</taxon>
        <taxon>Arthropoda</taxon>
        <taxon>Hexapoda</taxon>
        <taxon>Insecta</taxon>
        <taxon>Pterygota</taxon>
        <taxon>Neoptera</taxon>
        <taxon>Paraneoptera</taxon>
        <taxon>Hemiptera</taxon>
        <taxon>Sternorrhyncha</taxon>
        <taxon>Aphidomorpha</taxon>
        <taxon>Aphidoidea</taxon>
        <taxon>Aphididae</taxon>
        <taxon>Lachninae</taxon>
        <taxon>Cinara</taxon>
    </lineage>
</organism>
<feature type="non-terminal residue" evidence="2">
    <location>
        <position position="1"/>
    </location>
</feature>
<dbReference type="OrthoDB" id="6593055at2759"/>
<evidence type="ECO:0000259" key="1">
    <source>
        <dbReference type="SMART" id="SM00596"/>
    </source>
</evidence>